<name>A0A3S0ZQE8_ELYCH</name>
<dbReference type="STRING" id="188477.A0A3S0ZQE8"/>
<dbReference type="SUPFAM" id="SSF51161">
    <property type="entry name" value="Trimeric LpxA-like enzymes"/>
    <property type="match status" value="1"/>
</dbReference>
<dbReference type="InterPro" id="IPR012887">
    <property type="entry name" value="GDP_fucose_pyrophosphorylase"/>
</dbReference>
<dbReference type="SUPFAM" id="SSF55060">
    <property type="entry name" value="GHMP Kinase, C-terminal domain"/>
    <property type="match status" value="1"/>
</dbReference>
<comment type="caution">
    <text evidence="7">The sequence shown here is derived from an EMBL/GenBank/DDBJ whole genome shotgun (WGS) entry which is preliminary data.</text>
</comment>
<accession>A0A3S0ZQE8</accession>
<evidence type="ECO:0000259" key="6">
    <source>
        <dbReference type="Pfam" id="PF07959"/>
    </source>
</evidence>
<dbReference type="InterPro" id="IPR052203">
    <property type="entry name" value="GHMP_Kinase-Related"/>
</dbReference>
<dbReference type="Proteomes" id="UP000271974">
    <property type="component" value="Unassembled WGS sequence"/>
</dbReference>
<keyword evidence="2" id="KW-0547">Nucleotide-binding</keyword>
<dbReference type="GO" id="GO:0005524">
    <property type="term" value="F:ATP binding"/>
    <property type="evidence" value="ECO:0007669"/>
    <property type="project" value="UniProtKB-KW"/>
</dbReference>
<dbReference type="PANTHER" id="PTHR32463:SF0">
    <property type="entry name" value="L-FUCOSE KINASE"/>
    <property type="match status" value="1"/>
</dbReference>
<feature type="domain" description="GHMP kinase N-terminal" evidence="5">
    <location>
        <begin position="840"/>
        <end position="919"/>
    </location>
</feature>
<dbReference type="GO" id="GO:0042352">
    <property type="term" value="P:GDP-L-fucose salvage"/>
    <property type="evidence" value="ECO:0007669"/>
    <property type="project" value="TreeGrafter"/>
</dbReference>
<dbReference type="GO" id="GO:0050201">
    <property type="term" value="F:fucokinase activity"/>
    <property type="evidence" value="ECO:0007669"/>
    <property type="project" value="TreeGrafter"/>
</dbReference>
<evidence type="ECO:0000313" key="7">
    <source>
        <dbReference type="EMBL" id="RUS72861.1"/>
    </source>
</evidence>
<evidence type="ECO:0000259" key="5">
    <source>
        <dbReference type="Pfam" id="PF00288"/>
    </source>
</evidence>
<dbReference type="InterPro" id="IPR020568">
    <property type="entry name" value="Ribosomal_Su5_D2-typ_SF"/>
</dbReference>
<keyword evidence="3" id="KW-0418">Kinase</keyword>
<evidence type="ECO:0000256" key="1">
    <source>
        <dbReference type="ARBA" id="ARBA00022679"/>
    </source>
</evidence>
<dbReference type="Pfam" id="PF07959">
    <property type="entry name" value="Fucose_pyrophosphorylase"/>
    <property type="match status" value="1"/>
</dbReference>
<proteinExistence type="predicted"/>
<evidence type="ECO:0000313" key="8">
    <source>
        <dbReference type="Proteomes" id="UP000271974"/>
    </source>
</evidence>
<evidence type="ECO:0008006" key="9">
    <source>
        <dbReference type="Google" id="ProtNLM"/>
    </source>
</evidence>
<keyword evidence="1" id="KW-0808">Transferase</keyword>
<reference evidence="7 8" key="1">
    <citation type="submission" date="2019-01" db="EMBL/GenBank/DDBJ databases">
        <title>A draft genome assembly of the solar-powered sea slug Elysia chlorotica.</title>
        <authorList>
            <person name="Cai H."/>
            <person name="Li Q."/>
            <person name="Fang X."/>
            <person name="Li J."/>
            <person name="Curtis N.E."/>
            <person name="Altenburger A."/>
            <person name="Shibata T."/>
            <person name="Feng M."/>
            <person name="Maeda T."/>
            <person name="Schwartz J.A."/>
            <person name="Shigenobu S."/>
            <person name="Lundholm N."/>
            <person name="Nishiyama T."/>
            <person name="Yang H."/>
            <person name="Hasebe M."/>
            <person name="Li S."/>
            <person name="Pierce S.K."/>
            <person name="Wang J."/>
        </authorList>
    </citation>
    <scope>NUCLEOTIDE SEQUENCE [LARGE SCALE GENOMIC DNA]</scope>
    <source>
        <strain evidence="7">EC2010</strain>
        <tissue evidence="7">Whole organism of an adult</tissue>
    </source>
</reference>
<keyword evidence="8" id="KW-1185">Reference proteome</keyword>
<dbReference type="PANTHER" id="PTHR32463">
    <property type="entry name" value="L-FUCOSE KINASE"/>
    <property type="match status" value="1"/>
</dbReference>
<feature type="domain" description="GDP-fucose pyrophosphorylase" evidence="6">
    <location>
        <begin position="84"/>
        <end position="515"/>
    </location>
</feature>
<dbReference type="OrthoDB" id="271303at2759"/>
<dbReference type="Gene3D" id="3.30.230.120">
    <property type="match status" value="1"/>
</dbReference>
<evidence type="ECO:0000256" key="3">
    <source>
        <dbReference type="ARBA" id="ARBA00022777"/>
    </source>
</evidence>
<keyword evidence="4" id="KW-0067">ATP-binding</keyword>
<dbReference type="PRINTS" id="PR00959">
    <property type="entry name" value="MEVGALKINASE"/>
</dbReference>
<dbReference type="EMBL" id="RQTK01001007">
    <property type="protein sequence ID" value="RUS72861.1"/>
    <property type="molecule type" value="Genomic_DNA"/>
</dbReference>
<gene>
    <name evidence="7" type="ORF">EGW08_019367</name>
</gene>
<dbReference type="InterPro" id="IPR011004">
    <property type="entry name" value="Trimer_LpxA-like_sf"/>
</dbReference>
<dbReference type="InterPro" id="IPR036554">
    <property type="entry name" value="GHMP_kinase_C_sf"/>
</dbReference>
<protein>
    <recommendedName>
        <fullName evidence="9">L-fucokinase domain-containing protein</fullName>
    </recommendedName>
</protein>
<dbReference type="Pfam" id="PF00288">
    <property type="entry name" value="GHMP_kinases_N"/>
    <property type="match status" value="1"/>
</dbReference>
<sequence length="1098" mass="120985">MSSEHQPVSWDAIVLTCSDKQWTQTLQQELDIKYAKGYLGKDVIHLVVEDPKSNVGSGGATINALVTVVEYMSARRGYTSINADVLENAKILILHTGKQYAYEACSRPFLPLPARRLSPEFDSLVCNFDLIYSVITNKIGVFAGAGVWVCSTDMVLSLPNHFDLTDAFNDCEVCAVSIPMPPKQLKDHGVYQLDKEGYVENILYKASGDAMESCSRADGTVPSAVGMVFLSQAVAEKLLAFYTKPPLDACTYMGLDSGQPPLKLSLFFDVLLPMTSSVSEDDFVRGNRGSSFGQPVSKAEGNSRFNMEYARQTLWNDLHAFKIKACVIEGGVYHYLNQSAIDYKKLMLNFPETENIGFSWEKRVHVDIKEPCIVKEDCVVINSLLSGDVKVDNRSVVSHCDLNGQIKVGRDCILSGVHIEHTKKKVKSTDFPDNTVVQGYNVRLNSIGSSRHMLAVHGRHDDIHAPSWKSMSTFCNQPWLVLLNRTGIVMEELWGTEVHDDNKTILTAKLFPVFHISENVGLKEILWLMGECDDDENKTILRRWRESWRLSFTDILSNTDIEAEFKWRRKLFFKVGQEDLKNTLLNQGNKGFCSLHNSASVEGYTSSLLQTLDKVASETTSPGIAARTLANIADMLGGMAGTQGGLRSGPAGNIKWKKAFSYLEAGNFAQGVAAMAKEREHWMGRPDLLIRAARHYEGAAQILIRQAVMTAQEFFNTGEGTLPLMYKWVQADCPARIDISGGWSDTPPITYEHGGAVTMVGLLVNGKRPIGAKARRIKEPILRLVLVPADCEAGAVNTVVECRNLSDLEDYCQPRAPGALLKAAFVCVQLIDLQSTATLAQQLLDNFGCGFELHSWSNLPQGSGMGTSSILAGAVLAALLTAAGKSFDIPGLIHAVLYLEQLLTTGGGWQDQIGGLTGGVKIGLSEAHLPLKVDFVDPEIRPQLLQEFNSRLVLIYTGKTRLARNLLQDVVRNWYARNPNIVQTEDDLVHLARECIQAFVDGDFQAVGNCVARYWEHKKCLAPGCESTTIARIMTVLKPYVYGMCSAGAGGGGFIYGIMKEPNCHAFVREILNQQKDLKAVVYDACVDTEGLTITQED</sequence>
<evidence type="ECO:0000256" key="2">
    <source>
        <dbReference type="ARBA" id="ARBA00022741"/>
    </source>
</evidence>
<dbReference type="SUPFAM" id="SSF54211">
    <property type="entry name" value="Ribosomal protein S5 domain 2-like"/>
    <property type="match status" value="1"/>
</dbReference>
<evidence type="ECO:0000256" key="4">
    <source>
        <dbReference type="ARBA" id="ARBA00022840"/>
    </source>
</evidence>
<dbReference type="InterPro" id="IPR006204">
    <property type="entry name" value="GHMP_kinase_N_dom"/>
</dbReference>
<dbReference type="AlphaFoldDB" id="A0A3S0ZQE8"/>
<organism evidence="7 8">
    <name type="scientific">Elysia chlorotica</name>
    <name type="common">Eastern emerald elysia</name>
    <name type="synonym">Sea slug</name>
    <dbReference type="NCBI Taxonomy" id="188477"/>
    <lineage>
        <taxon>Eukaryota</taxon>
        <taxon>Metazoa</taxon>
        <taxon>Spiralia</taxon>
        <taxon>Lophotrochozoa</taxon>
        <taxon>Mollusca</taxon>
        <taxon>Gastropoda</taxon>
        <taxon>Heterobranchia</taxon>
        <taxon>Euthyneura</taxon>
        <taxon>Panpulmonata</taxon>
        <taxon>Sacoglossa</taxon>
        <taxon>Placobranchoidea</taxon>
        <taxon>Plakobranchidae</taxon>
        <taxon>Elysia</taxon>
    </lineage>
</organism>